<feature type="transmembrane region" description="Helical" evidence="1">
    <location>
        <begin position="188"/>
        <end position="207"/>
    </location>
</feature>
<dbReference type="InterPro" id="IPR029052">
    <property type="entry name" value="Metallo-depent_PP-like"/>
</dbReference>
<keyword evidence="1" id="KW-1133">Transmembrane helix</keyword>
<sequence length="592" mass="69457">MKKDKSYKKLKKFINISVILGIIGTVYLIQSIIYFKQNFIFLFILGIIFIIIDYIYIYKFLLKNNIKKIKYTEIDLKTEYDIKVKKSINWIFIFFIQLIMFTFSSITLIFNSKIIEILELFNYRLLFYEIIIFMILKNILNLKFLFKLEKLDKKTKCNKEIINVVVFNIVYFIITTIIYFVFEKVFVLSPSSIFVSILSIITIIYNYTRINKIRYKKKKPNKIALVIIGSVITILLGYSYLSKDIWLVQPYINSISYLNDHNNKISYDEKTGIYTITKEKDDFKILQLTDIHLGGSALSYDKDLKALKTIYSLLERKKPDFVIVTGDLTFPVGYASFSLNNKTPVEQFAAFMRNTGIPWAFTYGNHDTESYATTDKSELNKLYKSLSYKTSRTLLYPYIQPNITGRNNQFIELRNSDNTLNQALFLIDSNAYTDDGFNKYDYIHDDQVDWYKENIEKLNKEENKTISSLIFFHMPLQEYETAYNLYQKGSNEVKYYFGSNDEKMIDKICDSEYPSKLFNVAAQLKSTKGMFCGHDHYNNMSLEYKGIRLTYGMSIDYLAMPGIARDTKQRGATLITAHKDSTIDIEQIPYTQ</sequence>
<dbReference type="CDD" id="cd07383">
    <property type="entry name" value="MPP_Dcr2"/>
    <property type="match status" value="1"/>
</dbReference>
<feature type="transmembrane region" description="Helical" evidence="1">
    <location>
        <begin position="122"/>
        <end position="140"/>
    </location>
</feature>
<dbReference type="Pfam" id="PF00149">
    <property type="entry name" value="Metallophos"/>
    <property type="match status" value="1"/>
</dbReference>
<accession>A0A1I0GFH9</accession>
<gene>
    <name evidence="3" type="ORF">SAMN04489758_12912</name>
</gene>
<protein>
    <submittedName>
        <fullName evidence="3">Calcineurin-like phosphoesterase</fullName>
    </submittedName>
</protein>
<dbReference type="GO" id="GO:0016788">
    <property type="term" value="F:hydrolase activity, acting on ester bonds"/>
    <property type="evidence" value="ECO:0007669"/>
    <property type="project" value="TreeGrafter"/>
</dbReference>
<keyword evidence="1" id="KW-0472">Membrane</keyword>
<dbReference type="Proteomes" id="UP000198558">
    <property type="component" value="Unassembled WGS sequence"/>
</dbReference>
<feature type="transmembrane region" description="Helical" evidence="1">
    <location>
        <begin position="223"/>
        <end position="241"/>
    </location>
</feature>
<name>A0A1I0GFH9_9FIRM</name>
<evidence type="ECO:0000256" key="1">
    <source>
        <dbReference type="SAM" id="Phobius"/>
    </source>
</evidence>
<feature type="transmembrane region" description="Helical" evidence="1">
    <location>
        <begin position="161"/>
        <end position="182"/>
    </location>
</feature>
<dbReference type="PANTHER" id="PTHR32440">
    <property type="entry name" value="PHOSPHATASE DCR2-RELATED-RELATED"/>
    <property type="match status" value="1"/>
</dbReference>
<feature type="transmembrane region" description="Helical" evidence="1">
    <location>
        <begin position="39"/>
        <end position="61"/>
    </location>
</feature>
<dbReference type="PANTHER" id="PTHR32440:SF11">
    <property type="entry name" value="METALLOPHOSPHOESTERASE DOMAIN-CONTAINING PROTEIN"/>
    <property type="match status" value="1"/>
</dbReference>
<feature type="transmembrane region" description="Helical" evidence="1">
    <location>
        <begin position="12"/>
        <end position="33"/>
    </location>
</feature>
<feature type="domain" description="Calcineurin-like phosphoesterase" evidence="2">
    <location>
        <begin position="283"/>
        <end position="536"/>
    </location>
</feature>
<dbReference type="Gene3D" id="3.60.21.10">
    <property type="match status" value="1"/>
</dbReference>
<dbReference type="AlphaFoldDB" id="A0A1I0GFH9"/>
<reference evidence="4" key="1">
    <citation type="submission" date="2016-10" db="EMBL/GenBank/DDBJ databases">
        <authorList>
            <person name="Varghese N."/>
            <person name="Submissions S."/>
        </authorList>
    </citation>
    <scope>NUCLEOTIDE SEQUENCE [LARGE SCALE GENOMIC DNA]</scope>
    <source>
        <strain evidence="4">DSM 1551</strain>
    </source>
</reference>
<keyword evidence="1" id="KW-0812">Transmembrane</keyword>
<dbReference type="SUPFAM" id="SSF56300">
    <property type="entry name" value="Metallo-dependent phosphatases"/>
    <property type="match status" value="1"/>
</dbReference>
<dbReference type="EMBL" id="FOIN01000029">
    <property type="protein sequence ID" value="SET69646.1"/>
    <property type="molecule type" value="Genomic_DNA"/>
</dbReference>
<proteinExistence type="predicted"/>
<evidence type="ECO:0000259" key="2">
    <source>
        <dbReference type="Pfam" id="PF00149"/>
    </source>
</evidence>
<evidence type="ECO:0000313" key="3">
    <source>
        <dbReference type="EMBL" id="SET69646.1"/>
    </source>
</evidence>
<evidence type="ECO:0000313" key="4">
    <source>
        <dbReference type="Proteomes" id="UP000198558"/>
    </source>
</evidence>
<keyword evidence="4" id="KW-1185">Reference proteome</keyword>
<dbReference type="GO" id="GO:0005737">
    <property type="term" value="C:cytoplasm"/>
    <property type="evidence" value="ECO:0007669"/>
    <property type="project" value="TreeGrafter"/>
</dbReference>
<dbReference type="InterPro" id="IPR004843">
    <property type="entry name" value="Calcineurin-like_PHP"/>
</dbReference>
<organism evidence="3 4">
    <name type="scientific">Thomasclavelia cocleata</name>
    <dbReference type="NCBI Taxonomy" id="69824"/>
    <lineage>
        <taxon>Bacteria</taxon>
        <taxon>Bacillati</taxon>
        <taxon>Bacillota</taxon>
        <taxon>Erysipelotrichia</taxon>
        <taxon>Erysipelotrichales</taxon>
        <taxon>Coprobacillaceae</taxon>
        <taxon>Thomasclavelia</taxon>
    </lineage>
</organism>
<feature type="transmembrane region" description="Helical" evidence="1">
    <location>
        <begin position="90"/>
        <end position="110"/>
    </location>
</feature>